<dbReference type="PANTHER" id="PTHR33778:SF1">
    <property type="entry name" value="MAGNESIUM TRANSPORTER YHID-RELATED"/>
    <property type="match status" value="1"/>
</dbReference>
<name>A0A379C1V1_9FIRM</name>
<feature type="transmembrane region" description="Helical" evidence="7">
    <location>
        <begin position="70"/>
        <end position="89"/>
    </location>
</feature>
<dbReference type="AlphaFoldDB" id="A0A379C1V1"/>
<feature type="domain" description="MgtC/SapB/SrpB/YhiD N-terminal" evidence="8">
    <location>
        <begin position="15"/>
        <end position="134"/>
    </location>
</feature>
<keyword evidence="5 7" id="KW-1133">Transmembrane helix</keyword>
<gene>
    <name evidence="9" type="primary">sapB</name>
    <name evidence="9" type="ORF">NCTC13149_00010</name>
</gene>
<evidence type="ECO:0000313" key="10">
    <source>
        <dbReference type="Proteomes" id="UP000255517"/>
    </source>
</evidence>
<keyword evidence="6 7" id="KW-0472">Membrane</keyword>
<dbReference type="InterPro" id="IPR003416">
    <property type="entry name" value="MgtC/SapB/SrpB/YhiD_fam"/>
</dbReference>
<keyword evidence="3" id="KW-1003">Cell membrane</keyword>
<dbReference type="Proteomes" id="UP000255517">
    <property type="component" value="Unassembled WGS sequence"/>
</dbReference>
<dbReference type="GO" id="GO:0005886">
    <property type="term" value="C:plasma membrane"/>
    <property type="evidence" value="ECO:0007669"/>
    <property type="project" value="UniProtKB-SubCell"/>
</dbReference>
<reference evidence="9 10" key="1">
    <citation type="submission" date="2018-06" db="EMBL/GenBank/DDBJ databases">
        <authorList>
            <consortium name="Pathogen Informatics"/>
            <person name="Doyle S."/>
        </authorList>
    </citation>
    <scope>NUCLEOTIDE SEQUENCE [LARGE SCALE GENOMIC DNA]</scope>
    <source>
        <strain evidence="9 10">NCTC13149</strain>
    </source>
</reference>
<dbReference type="PANTHER" id="PTHR33778">
    <property type="entry name" value="PROTEIN MGTC"/>
    <property type="match status" value="1"/>
</dbReference>
<comment type="similarity">
    <text evidence="2">Belongs to the MgtC/SapB family.</text>
</comment>
<accession>A0A379C1V1</accession>
<dbReference type="OrthoDB" id="9811198at2"/>
<dbReference type="STRING" id="1122949.GCA_000378725_00081"/>
<evidence type="ECO:0000256" key="2">
    <source>
        <dbReference type="ARBA" id="ARBA00009298"/>
    </source>
</evidence>
<comment type="subcellular location">
    <subcellularLocation>
        <location evidence="1">Cell membrane</location>
        <topology evidence="1">Multi-pass membrane protein</topology>
    </subcellularLocation>
</comment>
<feature type="transmembrane region" description="Helical" evidence="7">
    <location>
        <begin position="7"/>
        <end position="27"/>
    </location>
</feature>
<organism evidence="9 10">
    <name type="scientific">Peptoniphilus lacrimalis</name>
    <dbReference type="NCBI Taxonomy" id="33031"/>
    <lineage>
        <taxon>Bacteria</taxon>
        <taxon>Bacillati</taxon>
        <taxon>Bacillota</taxon>
        <taxon>Tissierellia</taxon>
        <taxon>Tissierellales</taxon>
        <taxon>Peptoniphilaceae</taxon>
        <taxon>Peptoniphilus</taxon>
    </lineage>
</organism>
<evidence type="ECO:0000313" key="9">
    <source>
        <dbReference type="EMBL" id="SUB56240.1"/>
    </source>
</evidence>
<evidence type="ECO:0000256" key="5">
    <source>
        <dbReference type="ARBA" id="ARBA00022989"/>
    </source>
</evidence>
<proteinExistence type="inferred from homology"/>
<feature type="transmembrane region" description="Helical" evidence="7">
    <location>
        <begin position="39"/>
        <end position="58"/>
    </location>
</feature>
<feature type="transmembrane region" description="Helical" evidence="7">
    <location>
        <begin position="109"/>
        <end position="135"/>
    </location>
</feature>
<sequence>MYYKIDIYFDFFIRILIACICGFLIGFERENRHKFAGVRTHTIVALGACIGMIISKYGFADSAEFDAARVAAQIVSGIGFLGAGIIFVYNNNVTGLTTAAGIWTTSLIGMAFGAGMYFIGIISSFIILILQTFLYKGEFMKFHYMVYTVIIESKISDTVNYIDKYIENIRIEKESYNLTYDNEKFILSFQFIAKDCKEKEDFIKYLESVKGIDNFKIY</sequence>
<evidence type="ECO:0000256" key="7">
    <source>
        <dbReference type="SAM" id="Phobius"/>
    </source>
</evidence>
<protein>
    <submittedName>
        <fullName evidence="9">Putative Mg(2+) transport ATPase</fullName>
    </submittedName>
</protein>
<dbReference type="PRINTS" id="PR01837">
    <property type="entry name" value="MGTCSAPBPROT"/>
</dbReference>
<dbReference type="RefSeq" id="WP_009346184.1">
    <property type="nucleotide sequence ID" value="NZ_CP165621.1"/>
</dbReference>
<evidence type="ECO:0000256" key="1">
    <source>
        <dbReference type="ARBA" id="ARBA00004651"/>
    </source>
</evidence>
<dbReference type="InterPro" id="IPR049177">
    <property type="entry name" value="MgtC_SapB_SrpB_YhiD_N"/>
</dbReference>
<keyword evidence="4 7" id="KW-0812">Transmembrane</keyword>
<dbReference type="EMBL" id="UGSZ01000001">
    <property type="protein sequence ID" value="SUB56240.1"/>
    <property type="molecule type" value="Genomic_DNA"/>
</dbReference>
<evidence type="ECO:0000259" key="8">
    <source>
        <dbReference type="Pfam" id="PF02308"/>
    </source>
</evidence>
<evidence type="ECO:0000256" key="3">
    <source>
        <dbReference type="ARBA" id="ARBA00022475"/>
    </source>
</evidence>
<dbReference type="Pfam" id="PF02308">
    <property type="entry name" value="MgtC"/>
    <property type="match status" value="1"/>
</dbReference>
<evidence type="ECO:0000256" key="6">
    <source>
        <dbReference type="ARBA" id="ARBA00023136"/>
    </source>
</evidence>
<evidence type="ECO:0000256" key="4">
    <source>
        <dbReference type="ARBA" id="ARBA00022692"/>
    </source>
</evidence>